<gene>
    <name evidence="1" type="ordered locus">Desor_3706</name>
</gene>
<proteinExistence type="predicted"/>
<dbReference type="RefSeq" id="WP_014185982.1">
    <property type="nucleotide sequence ID" value="NC_016584.1"/>
</dbReference>
<dbReference type="PATRIC" id="fig|768706.3.peg.3733"/>
<evidence type="ECO:0008006" key="3">
    <source>
        <dbReference type="Google" id="ProtNLM"/>
    </source>
</evidence>
<sequence>MMVKRMSAKTPRVEVPLPSKSEVEKYKRHWETLESYLFQEKALEKLFLKTYPNNTDINDVLIKVAVLNDFYSTNIFFPFQVAKHIFSLKIDDRLQAEDMTVVNDIAKVTMDNGTVKNFYSFATKYCSHHKPLDFPIYDSYIDRMLRYFRDADGFFHFSNLDLKHYRDFKKVLVQFREFYSLADYTLQEIDRYLWLLGKEKFPKNY</sequence>
<dbReference type="STRING" id="768706.Desor_3706"/>
<dbReference type="HOGENOM" id="CLU_072283_0_0_9"/>
<dbReference type="eggNOG" id="ENOG502Z9XG">
    <property type="taxonomic scope" value="Bacteria"/>
</dbReference>
<organism evidence="1 2">
    <name type="scientific">Desulfosporosinus orientis (strain ATCC 19365 / DSM 765 / NCIMB 8382 / VKM B-1628 / Singapore I)</name>
    <name type="common">Desulfotomaculum orientis</name>
    <dbReference type="NCBI Taxonomy" id="768706"/>
    <lineage>
        <taxon>Bacteria</taxon>
        <taxon>Bacillati</taxon>
        <taxon>Bacillota</taxon>
        <taxon>Clostridia</taxon>
        <taxon>Eubacteriales</taxon>
        <taxon>Desulfitobacteriaceae</taxon>
        <taxon>Desulfosporosinus</taxon>
    </lineage>
</organism>
<dbReference type="EMBL" id="CP003108">
    <property type="protein sequence ID" value="AET69174.1"/>
    <property type="molecule type" value="Genomic_DNA"/>
</dbReference>
<keyword evidence="2" id="KW-1185">Reference proteome</keyword>
<reference evidence="2" key="1">
    <citation type="submission" date="2011-11" db="EMBL/GenBank/DDBJ databases">
        <title>Complete sequence of Desulfosporosinus orientis DSM 765.</title>
        <authorList>
            <person name="Lucas S."/>
            <person name="Han J."/>
            <person name="Lapidus A."/>
            <person name="Cheng J.-F."/>
            <person name="Goodwin L."/>
            <person name="Pitluck S."/>
            <person name="Peters L."/>
            <person name="Ovchinnikova G."/>
            <person name="Teshima H."/>
            <person name="Detter J.C."/>
            <person name="Han C."/>
            <person name="Tapia R."/>
            <person name="Land M."/>
            <person name="Hauser L."/>
            <person name="Kyrpides N."/>
            <person name="Ivanova N."/>
            <person name="Pagani I."/>
            <person name="Pester M."/>
            <person name="Spring S."/>
            <person name="Ollivier B."/>
            <person name="Rattei T."/>
            <person name="Klenk H.-P."/>
            <person name="Wagner M."/>
            <person name="Loy A."/>
            <person name="Woyke T."/>
        </authorList>
    </citation>
    <scope>NUCLEOTIDE SEQUENCE [LARGE SCALE GENOMIC DNA]</scope>
    <source>
        <strain evidence="2">ATCC 19365 / DSM 765 / NCIMB 8382 / VKM B-1628</strain>
    </source>
</reference>
<dbReference type="Proteomes" id="UP000006346">
    <property type="component" value="Chromosome"/>
</dbReference>
<evidence type="ECO:0000313" key="1">
    <source>
        <dbReference type="EMBL" id="AET69174.1"/>
    </source>
</evidence>
<dbReference type="KEGG" id="dor:Desor_3706"/>
<evidence type="ECO:0000313" key="2">
    <source>
        <dbReference type="Proteomes" id="UP000006346"/>
    </source>
</evidence>
<accession>G7W6P2</accession>
<protein>
    <recommendedName>
        <fullName evidence="3">30S ribosomal protein S17</fullName>
    </recommendedName>
</protein>
<name>G7W6P2_DESOD</name>
<dbReference type="AlphaFoldDB" id="G7W6P2"/>
<reference evidence="1 2" key="2">
    <citation type="journal article" date="2012" name="J. Bacteriol.">
        <title>Complete genome sequences of Desulfosporosinus orientis DSM765T, Desulfosporosinus youngiae DSM17734T, Desulfosporosinus meridiei DSM13257T, and Desulfosporosinus acidiphilus DSM22704T.</title>
        <authorList>
            <person name="Pester M."/>
            <person name="Brambilla E."/>
            <person name="Alazard D."/>
            <person name="Rattei T."/>
            <person name="Weinmaier T."/>
            <person name="Han J."/>
            <person name="Lucas S."/>
            <person name="Lapidus A."/>
            <person name="Cheng J.F."/>
            <person name="Goodwin L."/>
            <person name="Pitluck S."/>
            <person name="Peters L."/>
            <person name="Ovchinnikova G."/>
            <person name="Teshima H."/>
            <person name="Detter J.C."/>
            <person name="Han C.S."/>
            <person name="Tapia R."/>
            <person name="Land M.L."/>
            <person name="Hauser L."/>
            <person name="Kyrpides N.C."/>
            <person name="Ivanova N.N."/>
            <person name="Pagani I."/>
            <person name="Huntmann M."/>
            <person name="Wei C.L."/>
            <person name="Davenport K.W."/>
            <person name="Daligault H."/>
            <person name="Chain P.S."/>
            <person name="Chen A."/>
            <person name="Mavromatis K."/>
            <person name="Markowitz V."/>
            <person name="Szeto E."/>
            <person name="Mikhailova N."/>
            <person name="Pati A."/>
            <person name="Wagner M."/>
            <person name="Woyke T."/>
            <person name="Ollivier B."/>
            <person name="Klenk H.P."/>
            <person name="Spring S."/>
            <person name="Loy A."/>
        </authorList>
    </citation>
    <scope>NUCLEOTIDE SEQUENCE [LARGE SCALE GENOMIC DNA]</scope>
    <source>
        <strain evidence="2">ATCC 19365 / DSM 765 / NCIMB 8382 / VKM B-1628</strain>
    </source>
</reference>